<feature type="region of interest" description="Disordered" evidence="7">
    <location>
        <begin position="148"/>
        <end position="215"/>
    </location>
</feature>
<comment type="subcellular location">
    <subcellularLocation>
        <location evidence="1">Secreted</location>
    </subcellularLocation>
</comment>
<evidence type="ECO:0000259" key="9">
    <source>
        <dbReference type="PROSITE" id="PS50026"/>
    </source>
</evidence>
<evidence type="ECO:0000256" key="4">
    <source>
        <dbReference type="ARBA" id="ARBA00022729"/>
    </source>
</evidence>
<proteinExistence type="predicted"/>
<reference evidence="10 11" key="1">
    <citation type="submission" date="2024-10" db="EMBL/GenBank/DDBJ databases">
        <title>Updated reference genomes for cyclostephanoid diatoms.</title>
        <authorList>
            <person name="Roberts W.R."/>
            <person name="Alverson A.J."/>
        </authorList>
    </citation>
    <scope>NUCLEOTIDE SEQUENCE [LARGE SCALE GENOMIC DNA]</scope>
    <source>
        <strain evidence="10 11">AJA010-31</strain>
    </source>
</reference>
<organism evidence="10 11">
    <name type="scientific">Cyclotella atomus</name>
    <dbReference type="NCBI Taxonomy" id="382360"/>
    <lineage>
        <taxon>Eukaryota</taxon>
        <taxon>Sar</taxon>
        <taxon>Stramenopiles</taxon>
        <taxon>Ochrophyta</taxon>
        <taxon>Bacillariophyta</taxon>
        <taxon>Coscinodiscophyceae</taxon>
        <taxon>Thalassiosirophycidae</taxon>
        <taxon>Stephanodiscales</taxon>
        <taxon>Stephanodiscaceae</taxon>
        <taxon>Cyclotella</taxon>
    </lineage>
</organism>
<feature type="domain" description="EGF-like" evidence="9">
    <location>
        <begin position="693"/>
        <end position="725"/>
    </location>
</feature>
<feature type="transmembrane region" description="Helical" evidence="8">
    <location>
        <begin position="301"/>
        <end position="325"/>
    </location>
</feature>
<comment type="caution">
    <text evidence="10">The sequence shown here is derived from an EMBL/GenBank/DDBJ whole genome shotgun (WGS) entry which is preliminary data.</text>
</comment>
<keyword evidence="4" id="KW-0732">Signal</keyword>
<dbReference type="EMBL" id="JALLPJ020001392">
    <property type="protein sequence ID" value="KAL3765980.1"/>
    <property type="molecule type" value="Genomic_DNA"/>
</dbReference>
<dbReference type="PROSITE" id="PS00022">
    <property type="entry name" value="EGF_1"/>
    <property type="match status" value="1"/>
</dbReference>
<dbReference type="InterPro" id="IPR008979">
    <property type="entry name" value="Galactose-bd-like_sf"/>
</dbReference>
<dbReference type="PROSITE" id="PS50026">
    <property type="entry name" value="EGF_3"/>
    <property type="match status" value="1"/>
</dbReference>
<keyword evidence="11" id="KW-1185">Reference proteome</keyword>
<dbReference type="AlphaFoldDB" id="A0ABD3MPQ1"/>
<keyword evidence="8" id="KW-0812">Transmembrane</keyword>
<evidence type="ECO:0000256" key="1">
    <source>
        <dbReference type="ARBA" id="ARBA00004613"/>
    </source>
</evidence>
<comment type="caution">
    <text evidence="6">Lacks conserved residue(s) required for the propagation of feature annotation.</text>
</comment>
<dbReference type="PANTHER" id="PTHR10740">
    <property type="entry name" value="TRANSFORMING GROWTH FACTOR ALPHA"/>
    <property type="match status" value="1"/>
</dbReference>
<feature type="disulfide bond" evidence="6">
    <location>
        <begin position="715"/>
        <end position="724"/>
    </location>
</feature>
<dbReference type="GO" id="GO:0005576">
    <property type="term" value="C:extracellular region"/>
    <property type="evidence" value="ECO:0007669"/>
    <property type="project" value="UniProtKB-SubCell"/>
</dbReference>
<keyword evidence="3 6" id="KW-0245">EGF-like domain</keyword>
<feature type="region of interest" description="Disordered" evidence="7">
    <location>
        <begin position="1"/>
        <end position="22"/>
    </location>
</feature>
<feature type="region of interest" description="Disordered" evidence="7">
    <location>
        <begin position="36"/>
        <end position="136"/>
    </location>
</feature>
<dbReference type="CDD" id="cd00054">
    <property type="entry name" value="EGF_CA"/>
    <property type="match status" value="1"/>
</dbReference>
<feature type="transmembrane region" description="Helical" evidence="8">
    <location>
        <begin position="392"/>
        <end position="414"/>
    </location>
</feature>
<name>A0ABD3MPQ1_9STRA</name>
<dbReference type="PROSITE" id="PS01186">
    <property type="entry name" value="EGF_2"/>
    <property type="match status" value="1"/>
</dbReference>
<feature type="compositionally biased region" description="Polar residues" evidence="7">
    <location>
        <begin position="173"/>
        <end position="189"/>
    </location>
</feature>
<dbReference type="Gene3D" id="2.60.120.260">
    <property type="entry name" value="Galactose-binding domain-like"/>
    <property type="match status" value="1"/>
</dbReference>
<protein>
    <recommendedName>
        <fullName evidence="9">EGF-like domain-containing protein</fullName>
    </recommendedName>
</protein>
<keyword evidence="5 6" id="KW-1015">Disulfide bond</keyword>
<keyword evidence="8" id="KW-0472">Membrane</keyword>
<dbReference type="Proteomes" id="UP001530400">
    <property type="component" value="Unassembled WGS sequence"/>
</dbReference>
<gene>
    <name evidence="10" type="ORF">ACHAWO_002972</name>
</gene>
<keyword evidence="2" id="KW-0964">Secreted</keyword>
<evidence type="ECO:0000256" key="5">
    <source>
        <dbReference type="ARBA" id="ARBA00023157"/>
    </source>
</evidence>
<evidence type="ECO:0000313" key="10">
    <source>
        <dbReference type="EMBL" id="KAL3765980.1"/>
    </source>
</evidence>
<evidence type="ECO:0000256" key="2">
    <source>
        <dbReference type="ARBA" id="ARBA00022525"/>
    </source>
</evidence>
<dbReference type="PANTHER" id="PTHR10740:SF14">
    <property type="entry name" value="EGF-LIKE DOMAIN-CONTAINING PROTEIN"/>
    <property type="match status" value="1"/>
</dbReference>
<evidence type="ECO:0000256" key="7">
    <source>
        <dbReference type="SAM" id="MobiDB-lite"/>
    </source>
</evidence>
<dbReference type="InterPro" id="IPR000742">
    <property type="entry name" value="EGF"/>
</dbReference>
<feature type="transmembrane region" description="Helical" evidence="8">
    <location>
        <begin position="520"/>
        <end position="541"/>
    </location>
</feature>
<keyword evidence="8" id="KW-1133">Transmembrane helix</keyword>
<feature type="compositionally biased region" description="Basic and acidic residues" evidence="7">
    <location>
        <begin position="190"/>
        <end position="200"/>
    </location>
</feature>
<dbReference type="SUPFAM" id="SSF49785">
    <property type="entry name" value="Galactose-binding domain-like"/>
    <property type="match status" value="1"/>
</dbReference>
<evidence type="ECO:0000256" key="6">
    <source>
        <dbReference type="PROSITE-ProRule" id="PRU00076"/>
    </source>
</evidence>
<feature type="compositionally biased region" description="Acidic residues" evidence="7">
    <location>
        <begin position="1"/>
        <end position="10"/>
    </location>
</feature>
<evidence type="ECO:0000313" key="11">
    <source>
        <dbReference type="Proteomes" id="UP001530400"/>
    </source>
</evidence>
<accession>A0ABD3MPQ1</accession>
<evidence type="ECO:0000256" key="8">
    <source>
        <dbReference type="SAM" id="Phobius"/>
    </source>
</evidence>
<sequence>MSSSSSDDESNIAISRGSTSLSHTSLISSCRKLAAETPPVPSVTVGGSLTSLGNLHPTAQKQQARGKKRGGGGVAKSCRLLTDQPGVVSSAAADGGDGADENRASDSYAAQDKGSHSSHSKLNNSEAPAEQKKRETYRGVSYFLSTQDELGPDLSSEVAASSIPVSARRHSRATNVVSEKTVSTRTNAKSVDRVGSEDINKRKKNKKKKSDEGISIMDNSDRFRVTFANKSTSVMQHRDDEWDPMADLREDGDGGQDHHYKNQSVNQIRRKLSSEYDKLHREDKYMDLPASTHTLLHTEPIFSFPFLFSLGIAVLSALCLVLVLVSELKPGESGNWLDVPTGITTSVKVAQYCGILVGLLMEEEIPQGLILMRAISRQSFHATYPDLSYNRFILSCLLRLVMGYLFLMNLFVTIVQADDVITIFFDILALEFVQHLDDMAWELGRKDILGRNLNVATTVEYKVLTRVAYKRLLSEKQDEENALIERRKKSDEQQQQQTKESGEEWRFYCIRRRKKFGFRWILKATYFFNLAGLLIGTIIVGQRQGNLYYSCKSVTITFGDQVWENAYVTNRTNSSHVEERTLIYSYFNGAYEITGRDQLGYPIYTEMNKNTGEPYKETIGAQIVYCEEEEAWIFTHELISKQEVAFDDESGCPQWLLRSPKTKAYDLMDVPREDWSVWTGVITPGNKVSIVCNVCDRNSDCNYNGECIEYGQCRCNTGFFGLHCEFREACQTLIDDEGYLYTLATPPKSNDTIFSYNRPIYTSRTFTWNLTDLVYEDIENSTNSDSTIINSTNAPQLVTNATNNTCYPEVSKIRIESTTGEAISMIELQAQSSGGVNVALEGTASQSSDLKYGEVLNASRAIDGSYASYSSTNDTNATWELVLPQSFPIESVIVVNGYCGNNSDSDPLGCLCRLSNATILLIDEFDAVIANRSAGDTCNQDVVLEAFDAQYPCPDDNITTTAQAYNSTDNSTVFNQTGIVTDLSLYVLIALVYSGSRWFGTIEFGSEASFSLDPSLYSNEYHAFWDELYEQRTVFLSEPTSGSTPIGADFFENQFLQTSPWDDYGPYGLLTPVHNISGKGFFHCFGTNSTPVNVSTEIIIRE</sequence>
<evidence type="ECO:0000256" key="3">
    <source>
        <dbReference type="ARBA" id="ARBA00022536"/>
    </source>
</evidence>